<reference evidence="2 3" key="2">
    <citation type="submission" date="2007-06" db="EMBL/GenBank/DDBJ databases">
        <title>Draft genome sequence of Pseudoflavonifractor capillosus ATCC 29799.</title>
        <authorList>
            <person name="Sudarsanam P."/>
            <person name="Ley R."/>
            <person name="Guruge J."/>
            <person name="Turnbaugh P.J."/>
            <person name="Mahowald M."/>
            <person name="Liep D."/>
            <person name="Gordon J."/>
        </authorList>
    </citation>
    <scope>NUCLEOTIDE SEQUENCE [LARGE SCALE GENOMIC DNA]</scope>
    <source>
        <strain evidence="2 3">ATCC 29799</strain>
    </source>
</reference>
<dbReference type="AlphaFoldDB" id="A6NRR8"/>
<accession>A6NRR8</accession>
<dbReference type="EMBL" id="AAXG02000006">
    <property type="protein sequence ID" value="EDN01328.1"/>
    <property type="molecule type" value="Genomic_DNA"/>
</dbReference>
<gene>
    <name evidence="2" type="ORF">BACCAP_00896</name>
</gene>
<organism evidence="2 3">
    <name type="scientific">Pseudoflavonifractor capillosus ATCC 29799</name>
    <dbReference type="NCBI Taxonomy" id="411467"/>
    <lineage>
        <taxon>Bacteria</taxon>
        <taxon>Bacillati</taxon>
        <taxon>Bacillota</taxon>
        <taxon>Clostridia</taxon>
        <taxon>Eubacteriales</taxon>
        <taxon>Oscillospiraceae</taxon>
        <taxon>Pseudoflavonifractor</taxon>
    </lineage>
</organism>
<name>A6NRR8_9FIRM</name>
<dbReference type="Gene3D" id="1.10.10.10">
    <property type="entry name" value="Winged helix-like DNA-binding domain superfamily/Winged helix DNA-binding domain"/>
    <property type="match status" value="1"/>
</dbReference>
<dbReference type="eggNOG" id="COG1695">
    <property type="taxonomic scope" value="Bacteria"/>
</dbReference>
<comment type="caution">
    <text evidence="2">The sequence shown here is derived from an EMBL/GenBank/DDBJ whole genome shotgun (WGS) entry which is preliminary data.</text>
</comment>
<feature type="domain" description="Transcription regulator PadR N-terminal" evidence="1">
    <location>
        <begin position="37"/>
        <end position="100"/>
    </location>
</feature>
<dbReference type="STRING" id="411467.BACCAP_00896"/>
<dbReference type="InterPro" id="IPR005149">
    <property type="entry name" value="Tscrpt_reg_PadR_N"/>
</dbReference>
<dbReference type="Pfam" id="PF03551">
    <property type="entry name" value="PadR"/>
    <property type="match status" value="1"/>
</dbReference>
<dbReference type="InterPro" id="IPR036390">
    <property type="entry name" value="WH_DNA-bd_sf"/>
</dbReference>
<keyword evidence="3" id="KW-1185">Reference proteome</keyword>
<protein>
    <submittedName>
        <fullName evidence="2">Transcriptional regulator, PadR family</fullName>
    </submittedName>
</protein>
<evidence type="ECO:0000313" key="2">
    <source>
        <dbReference type="EMBL" id="EDN01328.1"/>
    </source>
</evidence>
<dbReference type="PANTHER" id="PTHR33169:SF13">
    <property type="entry name" value="PADR-FAMILY TRANSCRIPTIONAL REGULATOR"/>
    <property type="match status" value="1"/>
</dbReference>
<dbReference type="InterPro" id="IPR052509">
    <property type="entry name" value="Metal_resp_DNA-bind_regulator"/>
</dbReference>
<reference evidence="2 3" key="1">
    <citation type="submission" date="2007-04" db="EMBL/GenBank/DDBJ databases">
        <authorList>
            <person name="Fulton L."/>
            <person name="Clifton S."/>
            <person name="Fulton B."/>
            <person name="Xu J."/>
            <person name="Minx P."/>
            <person name="Pepin K.H."/>
            <person name="Johnson M."/>
            <person name="Thiruvilangam P."/>
            <person name="Bhonagiri V."/>
            <person name="Nash W.E."/>
            <person name="Mardis E.R."/>
            <person name="Wilson R.K."/>
        </authorList>
    </citation>
    <scope>NUCLEOTIDE SEQUENCE [LARGE SCALE GENOMIC DNA]</scope>
    <source>
        <strain evidence="2 3">ATCC 29799</strain>
    </source>
</reference>
<proteinExistence type="predicted"/>
<evidence type="ECO:0000313" key="3">
    <source>
        <dbReference type="Proteomes" id="UP000003639"/>
    </source>
</evidence>
<evidence type="ECO:0000259" key="1">
    <source>
        <dbReference type="Pfam" id="PF03551"/>
    </source>
</evidence>
<dbReference type="PANTHER" id="PTHR33169">
    <property type="entry name" value="PADR-FAMILY TRANSCRIPTIONAL REGULATOR"/>
    <property type="match status" value="1"/>
</dbReference>
<sequence length="139" mass="15651">MKTGRITIFDIYGGETMAREKFRTLTEQMFYILLSLQTECCGMDVMERVADMTQGRVAVGPGTLYNLLEEFAKAGMIRETKVEGRRRSYLITPAGRAALAAEYERLERQAADYRQYRLSEGEEDGHGETEILAGAVPVL</sequence>
<dbReference type="SUPFAM" id="SSF46785">
    <property type="entry name" value="Winged helix' DNA-binding domain"/>
    <property type="match status" value="1"/>
</dbReference>
<dbReference type="Proteomes" id="UP000003639">
    <property type="component" value="Unassembled WGS sequence"/>
</dbReference>
<dbReference type="InterPro" id="IPR036388">
    <property type="entry name" value="WH-like_DNA-bd_sf"/>
</dbReference>